<protein>
    <submittedName>
        <fullName evidence="4">Oxidoreductase</fullName>
    </submittedName>
</protein>
<evidence type="ECO:0000313" key="4">
    <source>
        <dbReference type="EMBL" id="BCJ32369.1"/>
    </source>
</evidence>
<dbReference type="GO" id="GO:0070402">
    <property type="term" value="F:NADPH binding"/>
    <property type="evidence" value="ECO:0007669"/>
    <property type="project" value="TreeGrafter"/>
</dbReference>
<dbReference type="SUPFAM" id="SSF51735">
    <property type="entry name" value="NAD(P)-binding Rossmann-fold domains"/>
    <property type="match status" value="1"/>
</dbReference>
<dbReference type="SUPFAM" id="SSF50129">
    <property type="entry name" value="GroES-like"/>
    <property type="match status" value="1"/>
</dbReference>
<feature type="domain" description="Enoyl reductase (ER)" evidence="3">
    <location>
        <begin position="10"/>
        <end position="323"/>
    </location>
</feature>
<name>A0A810LAK8_9ACTN</name>
<keyword evidence="1" id="KW-0521">NADP</keyword>
<dbReference type="RefSeq" id="WP_030449394.1">
    <property type="nucleotide sequence ID" value="NZ_AP023354.1"/>
</dbReference>
<dbReference type="GO" id="GO:0035925">
    <property type="term" value="F:mRNA 3'-UTR AU-rich region binding"/>
    <property type="evidence" value="ECO:0007669"/>
    <property type="project" value="TreeGrafter"/>
</dbReference>
<dbReference type="KEGG" id="aser:Asera_64770"/>
<dbReference type="GO" id="GO:0005829">
    <property type="term" value="C:cytosol"/>
    <property type="evidence" value="ECO:0007669"/>
    <property type="project" value="TreeGrafter"/>
</dbReference>
<dbReference type="PANTHER" id="PTHR48106:SF13">
    <property type="entry name" value="QUINONE OXIDOREDUCTASE-RELATED"/>
    <property type="match status" value="1"/>
</dbReference>
<proteinExistence type="predicted"/>
<dbReference type="AlphaFoldDB" id="A0A810LAK8"/>
<dbReference type="InterPro" id="IPR011032">
    <property type="entry name" value="GroES-like_sf"/>
</dbReference>
<evidence type="ECO:0000313" key="5">
    <source>
        <dbReference type="Proteomes" id="UP000680750"/>
    </source>
</evidence>
<evidence type="ECO:0000256" key="2">
    <source>
        <dbReference type="ARBA" id="ARBA00023002"/>
    </source>
</evidence>
<gene>
    <name evidence="4" type="ORF">Asera_64770</name>
</gene>
<dbReference type="Gene3D" id="3.90.180.10">
    <property type="entry name" value="Medium-chain alcohol dehydrogenases, catalytic domain"/>
    <property type="match status" value="1"/>
</dbReference>
<dbReference type="GO" id="GO:0003960">
    <property type="term" value="F:quinone reductase (NADPH) activity"/>
    <property type="evidence" value="ECO:0007669"/>
    <property type="project" value="TreeGrafter"/>
</dbReference>
<dbReference type="InterPro" id="IPR036291">
    <property type="entry name" value="NAD(P)-bd_dom_sf"/>
</dbReference>
<dbReference type="InterPro" id="IPR013154">
    <property type="entry name" value="ADH-like_N"/>
</dbReference>
<keyword evidence="5" id="KW-1185">Reference proteome</keyword>
<reference evidence="4" key="1">
    <citation type="submission" date="2020-08" db="EMBL/GenBank/DDBJ databases">
        <title>Whole genome shotgun sequence of Actinocatenispora sera NBRC 101916.</title>
        <authorList>
            <person name="Komaki H."/>
            <person name="Tamura T."/>
        </authorList>
    </citation>
    <scope>NUCLEOTIDE SEQUENCE</scope>
    <source>
        <strain evidence="4">NBRC 101916</strain>
    </source>
</reference>
<dbReference type="Pfam" id="PF08240">
    <property type="entry name" value="ADH_N"/>
    <property type="match status" value="1"/>
</dbReference>
<evidence type="ECO:0000259" key="3">
    <source>
        <dbReference type="SMART" id="SM00829"/>
    </source>
</evidence>
<dbReference type="Proteomes" id="UP000680750">
    <property type="component" value="Chromosome"/>
</dbReference>
<organism evidence="4 5">
    <name type="scientific">Actinocatenispora sera</name>
    <dbReference type="NCBI Taxonomy" id="390989"/>
    <lineage>
        <taxon>Bacteria</taxon>
        <taxon>Bacillati</taxon>
        <taxon>Actinomycetota</taxon>
        <taxon>Actinomycetes</taxon>
        <taxon>Micromonosporales</taxon>
        <taxon>Micromonosporaceae</taxon>
        <taxon>Actinocatenispora</taxon>
    </lineage>
</organism>
<dbReference type="EMBL" id="AP023354">
    <property type="protein sequence ID" value="BCJ32369.1"/>
    <property type="molecule type" value="Genomic_DNA"/>
</dbReference>
<accession>A0A810LAK8</accession>
<dbReference type="Gene3D" id="3.40.50.720">
    <property type="entry name" value="NAD(P)-binding Rossmann-like Domain"/>
    <property type="match status" value="1"/>
</dbReference>
<sequence length="325" mass="32988">MRAIRQHEYGGPETLRLVTLPDPTPGPGQVRIRVRAAGVHLLDAQIRAGLGPPRTRVPLPMTPGREVAGHVDAVGPDVDASWLGRDVVADLGPASGGYAELAIAAAAALHPVADGTDPAEAVAAIGTGRTVQAILELAEIRADDIVVVTGASGGVGTMLTVAARRAAARVVGLATGATKARAVAALDAETVDSSQPDWPQVAQRLLAPTRASLVLDGVGGEFGAQALTLLRPGGRLVMFGTASGSAIPLDAETVYATGITVSAAVGARLLQRPGGLRDLAERALAAAADGSLVPRIGHRVPLAAAAEAHRVIEERRSLGKVVLVP</sequence>
<dbReference type="PANTHER" id="PTHR48106">
    <property type="entry name" value="QUINONE OXIDOREDUCTASE PIG3-RELATED"/>
    <property type="match status" value="1"/>
</dbReference>
<evidence type="ECO:0000256" key="1">
    <source>
        <dbReference type="ARBA" id="ARBA00022857"/>
    </source>
</evidence>
<dbReference type="OrthoDB" id="5195079at2"/>
<dbReference type="InterPro" id="IPR020843">
    <property type="entry name" value="ER"/>
</dbReference>
<keyword evidence="2" id="KW-0560">Oxidoreductase</keyword>
<dbReference type="Pfam" id="PF13602">
    <property type="entry name" value="ADH_zinc_N_2"/>
    <property type="match status" value="1"/>
</dbReference>
<dbReference type="SMART" id="SM00829">
    <property type="entry name" value="PKS_ER"/>
    <property type="match status" value="1"/>
</dbReference>